<evidence type="ECO:0000313" key="1">
    <source>
        <dbReference type="EMBL" id="JAH37324.1"/>
    </source>
</evidence>
<dbReference type="EMBL" id="GBXM01071253">
    <property type="protein sequence ID" value="JAH37324.1"/>
    <property type="molecule type" value="Transcribed_RNA"/>
</dbReference>
<protein>
    <submittedName>
        <fullName evidence="1">Uncharacterized protein</fullName>
    </submittedName>
</protein>
<name>A0A0E9S7E1_ANGAN</name>
<organism evidence="1">
    <name type="scientific">Anguilla anguilla</name>
    <name type="common">European freshwater eel</name>
    <name type="synonym">Muraena anguilla</name>
    <dbReference type="NCBI Taxonomy" id="7936"/>
    <lineage>
        <taxon>Eukaryota</taxon>
        <taxon>Metazoa</taxon>
        <taxon>Chordata</taxon>
        <taxon>Craniata</taxon>
        <taxon>Vertebrata</taxon>
        <taxon>Euteleostomi</taxon>
        <taxon>Actinopterygii</taxon>
        <taxon>Neopterygii</taxon>
        <taxon>Teleostei</taxon>
        <taxon>Anguilliformes</taxon>
        <taxon>Anguillidae</taxon>
        <taxon>Anguilla</taxon>
    </lineage>
</organism>
<accession>A0A0E9S7E1</accession>
<reference evidence="1" key="1">
    <citation type="submission" date="2014-11" db="EMBL/GenBank/DDBJ databases">
        <authorList>
            <person name="Amaro Gonzalez C."/>
        </authorList>
    </citation>
    <scope>NUCLEOTIDE SEQUENCE</scope>
</reference>
<proteinExistence type="predicted"/>
<sequence length="24" mass="2655">MCRGIYKLKEGRGNTNISMFAAPP</sequence>
<reference evidence="1" key="2">
    <citation type="journal article" date="2015" name="Fish Shellfish Immunol.">
        <title>Early steps in the European eel (Anguilla anguilla)-Vibrio vulnificus interaction in the gills: Role of the RtxA13 toxin.</title>
        <authorList>
            <person name="Callol A."/>
            <person name="Pajuelo D."/>
            <person name="Ebbesson L."/>
            <person name="Teles M."/>
            <person name="MacKenzie S."/>
            <person name="Amaro C."/>
        </authorList>
    </citation>
    <scope>NUCLEOTIDE SEQUENCE</scope>
</reference>
<dbReference type="AlphaFoldDB" id="A0A0E9S7E1"/>